<dbReference type="KEGG" id="cre:CHLRE_10g425400v5"/>
<evidence type="ECO:0000256" key="6">
    <source>
        <dbReference type="ARBA" id="ARBA00022692"/>
    </source>
</evidence>
<evidence type="ECO:0000256" key="9">
    <source>
        <dbReference type="ARBA" id="ARBA00022777"/>
    </source>
</evidence>
<evidence type="ECO:0000256" key="11">
    <source>
        <dbReference type="ARBA" id="ARBA00022946"/>
    </source>
</evidence>
<evidence type="ECO:0000259" key="19">
    <source>
        <dbReference type="PROSITE" id="PS50865"/>
    </source>
</evidence>
<keyword evidence="8 17" id="KW-0863">Zinc-finger</keyword>
<keyword evidence="11" id="KW-0809">Transit peptide</keyword>
<keyword evidence="6" id="KW-0812">Transmembrane</keyword>
<dbReference type="EMBL" id="CM008971">
    <property type="protein sequence ID" value="PNW77173.1"/>
    <property type="molecule type" value="Genomic_DNA"/>
</dbReference>
<evidence type="ECO:0000256" key="15">
    <source>
        <dbReference type="ARBA" id="ARBA00039024"/>
    </source>
</evidence>
<evidence type="ECO:0000256" key="7">
    <source>
        <dbReference type="ARBA" id="ARBA00022723"/>
    </source>
</evidence>
<dbReference type="InParanoid" id="A0A2K3D9H5"/>
<dbReference type="GO" id="GO:0010276">
    <property type="term" value="F:phytol kinase activity"/>
    <property type="evidence" value="ECO:0007669"/>
    <property type="project" value="UniProtKB-EC"/>
</dbReference>
<evidence type="ECO:0000256" key="16">
    <source>
        <dbReference type="ARBA" id="ARBA00048889"/>
    </source>
</evidence>
<feature type="region of interest" description="Disordered" evidence="18">
    <location>
        <begin position="334"/>
        <end position="369"/>
    </location>
</feature>
<comment type="pathway">
    <text evidence="14">Cofactor biosynthesis; tocopherol biosynthesis.</text>
</comment>
<evidence type="ECO:0000256" key="14">
    <source>
        <dbReference type="ARBA" id="ARBA00024015"/>
    </source>
</evidence>
<keyword evidence="21" id="KW-1185">Reference proteome</keyword>
<comment type="subcellular location">
    <subcellularLocation>
        <location evidence="1">Plastid</location>
        <location evidence="1">Chloroplast membrane</location>
        <topology evidence="1">Multi-pass membrane protein</topology>
    </subcellularLocation>
</comment>
<comment type="catalytic activity">
    <reaction evidence="16">
        <text>phytol + CTP = phytyl phosphate + CDP + H(+)</text>
        <dbReference type="Rhea" id="RHEA:38055"/>
        <dbReference type="ChEBI" id="CHEBI:15378"/>
        <dbReference type="ChEBI" id="CHEBI:17327"/>
        <dbReference type="ChEBI" id="CHEBI:37563"/>
        <dbReference type="ChEBI" id="CHEBI:58069"/>
        <dbReference type="ChEBI" id="CHEBI:75483"/>
        <dbReference type="EC" id="2.7.1.182"/>
    </reaction>
</comment>
<evidence type="ECO:0000256" key="18">
    <source>
        <dbReference type="SAM" id="MobiDB-lite"/>
    </source>
</evidence>
<dbReference type="GO" id="GO:0009507">
    <property type="term" value="C:chloroplast"/>
    <property type="evidence" value="ECO:0007669"/>
    <property type="project" value="UniProtKB-SubCell"/>
</dbReference>
<keyword evidence="10" id="KW-0862">Zinc</keyword>
<feature type="compositionally biased region" description="Low complexity" evidence="18">
    <location>
        <begin position="335"/>
        <end position="367"/>
    </location>
</feature>
<evidence type="ECO:0000256" key="3">
    <source>
        <dbReference type="ARBA" id="ARBA00022528"/>
    </source>
</evidence>
<gene>
    <name evidence="20" type="ORF">CHLRE_10g425400v5</name>
</gene>
<dbReference type="InterPro" id="IPR002893">
    <property type="entry name" value="Znf_MYND"/>
</dbReference>
<dbReference type="PANTHER" id="PTHR32523:SF8">
    <property type="entry name" value="DOLICHOL KINASE"/>
    <property type="match status" value="1"/>
</dbReference>
<evidence type="ECO:0000256" key="1">
    <source>
        <dbReference type="ARBA" id="ARBA00004508"/>
    </source>
</evidence>
<feature type="region of interest" description="Disordered" evidence="18">
    <location>
        <begin position="877"/>
        <end position="896"/>
    </location>
</feature>
<dbReference type="InterPro" id="IPR039606">
    <property type="entry name" value="Phytol/farnesol_kinase"/>
</dbReference>
<dbReference type="OrthoDB" id="562308at2759"/>
<evidence type="ECO:0000256" key="17">
    <source>
        <dbReference type="PROSITE-ProRule" id="PRU00134"/>
    </source>
</evidence>
<keyword evidence="12" id="KW-1133">Transmembrane helix</keyword>
<keyword evidence="5" id="KW-0808">Transferase</keyword>
<keyword evidence="13" id="KW-0472">Membrane</keyword>
<evidence type="ECO:0000256" key="10">
    <source>
        <dbReference type="ARBA" id="ARBA00022833"/>
    </source>
</evidence>
<dbReference type="GO" id="GO:0008270">
    <property type="term" value="F:zinc ion binding"/>
    <property type="evidence" value="ECO:0007669"/>
    <property type="project" value="UniProtKB-KW"/>
</dbReference>
<name>A0A2K3D9H5_CHLRE</name>
<reference evidence="20 21" key="1">
    <citation type="journal article" date="2007" name="Science">
        <title>The Chlamydomonas genome reveals the evolution of key animal and plant functions.</title>
        <authorList>
            <person name="Merchant S.S."/>
            <person name="Prochnik S.E."/>
            <person name="Vallon O."/>
            <person name="Harris E.H."/>
            <person name="Karpowicz S.J."/>
            <person name="Witman G.B."/>
            <person name="Terry A."/>
            <person name="Salamov A."/>
            <person name="Fritz-Laylin L.K."/>
            <person name="Marechal-Drouard L."/>
            <person name="Marshall W.F."/>
            <person name="Qu L.H."/>
            <person name="Nelson D.R."/>
            <person name="Sanderfoot A.A."/>
            <person name="Spalding M.H."/>
            <person name="Kapitonov V.V."/>
            <person name="Ren Q."/>
            <person name="Ferris P."/>
            <person name="Lindquist E."/>
            <person name="Shapiro H."/>
            <person name="Lucas S.M."/>
            <person name="Grimwood J."/>
            <person name="Schmutz J."/>
            <person name="Cardol P."/>
            <person name="Cerutti H."/>
            <person name="Chanfreau G."/>
            <person name="Chen C.L."/>
            <person name="Cognat V."/>
            <person name="Croft M.T."/>
            <person name="Dent R."/>
            <person name="Dutcher S."/>
            <person name="Fernandez E."/>
            <person name="Fukuzawa H."/>
            <person name="Gonzalez-Ballester D."/>
            <person name="Gonzalez-Halphen D."/>
            <person name="Hallmann A."/>
            <person name="Hanikenne M."/>
            <person name="Hippler M."/>
            <person name="Inwood W."/>
            <person name="Jabbari K."/>
            <person name="Kalanon M."/>
            <person name="Kuras R."/>
            <person name="Lefebvre P.A."/>
            <person name="Lemaire S.D."/>
            <person name="Lobanov A.V."/>
            <person name="Lohr M."/>
            <person name="Manuell A."/>
            <person name="Meier I."/>
            <person name="Mets L."/>
            <person name="Mittag M."/>
            <person name="Mittelmeier T."/>
            <person name="Moroney J.V."/>
            <person name="Moseley J."/>
            <person name="Napoli C."/>
            <person name="Nedelcu A.M."/>
            <person name="Niyogi K."/>
            <person name="Novoselov S.V."/>
            <person name="Paulsen I.T."/>
            <person name="Pazour G."/>
            <person name="Purton S."/>
            <person name="Ral J.P."/>
            <person name="Riano-Pachon D.M."/>
            <person name="Riekhof W."/>
            <person name="Rymarquis L."/>
            <person name="Schroda M."/>
            <person name="Stern D."/>
            <person name="Umen J."/>
            <person name="Willows R."/>
            <person name="Wilson N."/>
            <person name="Zimmer S.L."/>
            <person name="Allmer J."/>
            <person name="Balk J."/>
            <person name="Bisova K."/>
            <person name="Chen C.J."/>
            <person name="Elias M."/>
            <person name="Gendler K."/>
            <person name="Hauser C."/>
            <person name="Lamb M.R."/>
            <person name="Ledford H."/>
            <person name="Long J.C."/>
            <person name="Minagawa J."/>
            <person name="Page M.D."/>
            <person name="Pan J."/>
            <person name="Pootakham W."/>
            <person name="Roje S."/>
            <person name="Rose A."/>
            <person name="Stahlberg E."/>
            <person name="Terauchi A.M."/>
            <person name="Yang P."/>
            <person name="Ball S."/>
            <person name="Bowler C."/>
            <person name="Dieckmann C.L."/>
            <person name="Gladyshev V.N."/>
            <person name="Green P."/>
            <person name="Jorgensen R."/>
            <person name="Mayfield S."/>
            <person name="Mueller-Roeber B."/>
            <person name="Rajamani S."/>
            <person name="Sayre R.T."/>
            <person name="Brokstein P."/>
            <person name="Dubchak I."/>
            <person name="Goodstein D."/>
            <person name="Hornick L."/>
            <person name="Huang Y.W."/>
            <person name="Jhaveri J."/>
            <person name="Luo Y."/>
            <person name="Martinez D."/>
            <person name="Ngau W.C."/>
            <person name="Otillar B."/>
            <person name="Poliakov A."/>
            <person name="Porter A."/>
            <person name="Szajkowski L."/>
            <person name="Werner G."/>
            <person name="Zhou K."/>
            <person name="Grigoriev I.V."/>
            <person name="Rokhsar D.S."/>
            <person name="Grossman A.R."/>
        </authorList>
    </citation>
    <scope>NUCLEOTIDE SEQUENCE [LARGE SCALE GENOMIC DNA]</scope>
    <source>
        <strain evidence="21">CC-503</strain>
    </source>
</reference>
<dbReference type="PROSITE" id="PS50865">
    <property type="entry name" value="ZF_MYND_2"/>
    <property type="match status" value="1"/>
</dbReference>
<evidence type="ECO:0000313" key="20">
    <source>
        <dbReference type="EMBL" id="PNW77173.1"/>
    </source>
</evidence>
<keyword evidence="7" id="KW-0479">Metal-binding</keyword>
<keyword evidence="9" id="KW-0418">Kinase</keyword>
<dbReference type="EC" id="2.7.1.182" evidence="15"/>
<accession>A0A2K3D9H5</accession>
<dbReference type="RefSeq" id="XP_042919938.1">
    <property type="nucleotide sequence ID" value="XM_043066541.1"/>
</dbReference>
<dbReference type="AlphaFoldDB" id="A0A2K3D9H5"/>
<feature type="compositionally biased region" description="Gly residues" evidence="18">
    <location>
        <begin position="877"/>
        <end position="892"/>
    </location>
</feature>
<keyword evidence="3" id="KW-0150">Chloroplast</keyword>
<evidence type="ECO:0000256" key="5">
    <source>
        <dbReference type="ARBA" id="ARBA00022679"/>
    </source>
</evidence>
<sequence>MFAAARLTPSDDSRLLAAALVRGDHFAVLARYCASVATGAEPDGDNACGSSGSADSGAGGSGAGLSGTGAGCSAGRGSSNGRGSGSLAVAIGKLGSCFVSCTFVLTHTGKDMEMDRWAELRGALRRSSFLEHAAAALLRTAAAINCMQQQEQQQQQQQHKPEQQQQQPEQPAGQADLLWRLHAAVSVRFMQFALLLTGLNDMDFDELCASTRRYRPEQVIDVDSAARQAACAAEVRGLVSGPGLRALLFAVLTSGQPNGGDAAVGGPAASMRICWPEKAVTASDLTVKEAQSITLQVAARVFQATVSGKHGALPVAQPPLGYVNTGLLGCWLDEGQQSPLPQPQQPQSQNLQQGQGKEGGQQQTSGEQRVRTAEINAAVAVHFVAAAHATARVTQHGTDVGGGFVAVSKTHWARAAPSLRLLVRLLPEMSTRQAVGHLPGLWRRLVAALPRLLEAEVIENDAMGLLADAGLLLRLHFDRRGQPLAMPPQQGLAAAGAAAGAAAAPPPGTGPGFSLRLALEAGLLPALERLLRAAFVERPAAATAAVLAGGKGRTRQEALEENARIATCAVGCLLQTSGVFPALLAHAPVEELVPLLATLARVQRQLVAVGDALLLHWKPSFQTIVPGASVSSTLPAAAVWLQSLTALAQQVRVVSEWAALASPQTPRPPVINMRLEAFRVDVQWLAAAGGAPPPGSAAAAQQRQMQSLMCLWWAPEAAELHSKLCRPWADTLPELLALVEETREALHMQLHVCRARARAYLAHDIACEKPLGPGRGAGAGSGNGSQAGGAGGVAGADSETVAVKALWMETIVDEWRSRVAGTLLGMQRQYEAASRLLCDKAMLAAAEAEARGEAAHGVASSAGAACCAAGGGMAAGGDGGGGGGRSGSGSGDEGFRHPTARELLASTATALLDMVEQDILCAALLRPEQPAAAKSPAAGAASDGVASAAPLPFVLVSAAVRAVLYEFGGLGQRPVEALLLPLPLPLPPRTSAGDEETEEERVWICSFLEPAEAGSRQVMVEQLREAEAAAGRLLPSAIDQYAARAVAEVEAADLQQRQRHRESVGDELGGLAAKLGPERVACAVLAEAAERRQVAVAAGARTADAPDVRVGGLPVPRSLVCYNPGCSSLEGPSSLVAPGCGKTCVRCMAVTYCCGACQLAHWGDAAGGHSRVCPKLVALLAP</sequence>
<dbReference type="PANTHER" id="PTHR32523">
    <property type="entry name" value="PHYTOL KINASE 1, CHLOROPLASTIC"/>
    <property type="match status" value="1"/>
</dbReference>
<evidence type="ECO:0000256" key="2">
    <source>
        <dbReference type="ARBA" id="ARBA00010794"/>
    </source>
</evidence>
<evidence type="ECO:0000313" key="21">
    <source>
        <dbReference type="Proteomes" id="UP000006906"/>
    </source>
</evidence>
<feature type="region of interest" description="Disordered" evidence="18">
    <location>
        <begin position="152"/>
        <end position="171"/>
    </location>
</feature>
<dbReference type="GO" id="GO:0016301">
    <property type="term" value="F:kinase activity"/>
    <property type="evidence" value="ECO:0000318"/>
    <property type="project" value="GO_Central"/>
</dbReference>
<evidence type="ECO:0000256" key="4">
    <source>
        <dbReference type="ARBA" id="ARBA00022640"/>
    </source>
</evidence>
<dbReference type="Gramene" id="PNW77173">
    <property type="protein sequence ID" value="PNW77173"/>
    <property type="gene ID" value="CHLRE_10g425400v5"/>
</dbReference>
<feature type="domain" description="MYND-type" evidence="19">
    <location>
        <begin position="1121"/>
        <end position="1173"/>
    </location>
</feature>
<protein>
    <recommendedName>
        <fullName evidence="15">phytol kinase</fullName>
        <ecNumber evidence="15">2.7.1.182</ecNumber>
    </recommendedName>
</protein>
<proteinExistence type="inferred from homology"/>
<dbReference type="Proteomes" id="UP000006906">
    <property type="component" value="Chromosome 10"/>
</dbReference>
<dbReference type="SUPFAM" id="SSF144232">
    <property type="entry name" value="HIT/MYND zinc finger-like"/>
    <property type="match status" value="1"/>
</dbReference>
<dbReference type="GO" id="GO:0016020">
    <property type="term" value="C:membrane"/>
    <property type="evidence" value="ECO:0007669"/>
    <property type="project" value="UniProtKB-SubCell"/>
</dbReference>
<evidence type="ECO:0000256" key="8">
    <source>
        <dbReference type="ARBA" id="ARBA00022771"/>
    </source>
</evidence>
<evidence type="ECO:0000256" key="13">
    <source>
        <dbReference type="ARBA" id="ARBA00023136"/>
    </source>
</evidence>
<keyword evidence="4" id="KW-0934">Plastid</keyword>
<dbReference type="GeneID" id="66054967"/>
<organism evidence="20 21">
    <name type="scientific">Chlamydomonas reinhardtii</name>
    <name type="common">Chlamydomonas smithii</name>
    <dbReference type="NCBI Taxonomy" id="3055"/>
    <lineage>
        <taxon>Eukaryota</taxon>
        <taxon>Viridiplantae</taxon>
        <taxon>Chlorophyta</taxon>
        <taxon>core chlorophytes</taxon>
        <taxon>Chlorophyceae</taxon>
        <taxon>CS clade</taxon>
        <taxon>Chlamydomonadales</taxon>
        <taxon>Chlamydomonadaceae</taxon>
        <taxon>Chlamydomonas</taxon>
    </lineage>
</organism>
<evidence type="ECO:0000256" key="12">
    <source>
        <dbReference type="ARBA" id="ARBA00022989"/>
    </source>
</evidence>
<comment type="similarity">
    <text evidence="2">Belongs to the polyprenol kinase family.</text>
</comment>
<dbReference type="ExpressionAtlas" id="A0A2K3D9H5">
    <property type="expression patterns" value="baseline and differential"/>
</dbReference>